<dbReference type="Proteomes" id="UP000226442">
    <property type="component" value="Unassembled WGS sequence"/>
</dbReference>
<protein>
    <recommendedName>
        <fullName evidence="3">DUF262 domain-containing protein</fullName>
    </recommendedName>
</protein>
<evidence type="ECO:0000313" key="1">
    <source>
        <dbReference type="EMBL" id="PHX55749.1"/>
    </source>
</evidence>
<organism evidence="1 2">
    <name type="scientific">Tychonema bourrellyi FEM_GT703</name>
    <dbReference type="NCBI Taxonomy" id="2040638"/>
    <lineage>
        <taxon>Bacteria</taxon>
        <taxon>Bacillati</taxon>
        <taxon>Cyanobacteriota</taxon>
        <taxon>Cyanophyceae</taxon>
        <taxon>Oscillatoriophycideae</taxon>
        <taxon>Oscillatoriales</taxon>
        <taxon>Microcoleaceae</taxon>
        <taxon>Tychonema</taxon>
    </lineage>
</organism>
<evidence type="ECO:0008006" key="3">
    <source>
        <dbReference type="Google" id="ProtNLM"/>
    </source>
</evidence>
<keyword evidence="2" id="KW-1185">Reference proteome</keyword>
<reference evidence="1" key="1">
    <citation type="submission" date="2017-10" db="EMBL/GenBank/DDBJ databases">
        <title>Draft genome sequence of the planktic cyanobacteria Tychonema bourrellyi isolated from alpine lentic freshwater.</title>
        <authorList>
            <person name="Tett A."/>
            <person name="Armanini F."/>
            <person name="Asnicar F."/>
            <person name="Boscaini A."/>
            <person name="Pasolli E."/>
            <person name="Zolfo M."/>
            <person name="Donati C."/>
            <person name="Salmaso N."/>
            <person name="Segata N."/>
        </authorList>
    </citation>
    <scope>NUCLEOTIDE SEQUENCE</scope>
    <source>
        <strain evidence="1">FEM_GT703</strain>
    </source>
</reference>
<dbReference type="AlphaFoldDB" id="A0A2G4F1X6"/>
<gene>
    <name evidence="1" type="ORF">CP500_009080</name>
</gene>
<name>A0A2G4F1X6_9CYAN</name>
<dbReference type="EMBL" id="NXIB02000042">
    <property type="protein sequence ID" value="PHX55749.1"/>
    <property type="molecule type" value="Genomic_DNA"/>
</dbReference>
<comment type="caution">
    <text evidence="1">The sequence shown here is derived from an EMBL/GenBank/DDBJ whole genome shotgun (WGS) entry which is preliminary data.</text>
</comment>
<sequence length="59" mass="7201">MAETYYFIKDLINDLERGRIRIMSFQRGFVWEPNRVSYFIDSIYRLSQKTGDRLYQSVN</sequence>
<proteinExistence type="predicted"/>
<evidence type="ECO:0000313" key="2">
    <source>
        <dbReference type="Proteomes" id="UP000226442"/>
    </source>
</evidence>
<accession>A0A2G4F1X6</accession>